<comment type="caution">
    <text evidence="1">The sequence shown here is derived from an EMBL/GenBank/DDBJ whole genome shotgun (WGS) entry which is preliminary data.</text>
</comment>
<gene>
    <name evidence="1" type="ORF">HGRIS_003256</name>
</gene>
<dbReference type="Proteomes" id="UP001556367">
    <property type="component" value="Unassembled WGS sequence"/>
</dbReference>
<evidence type="ECO:0000313" key="2">
    <source>
        <dbReference type="Proteomes" id="UP001556367"/>
    </source>
</evidence>
<dbReference type="EMBL" id="JASNQZ010000006">
    <property type="protein sequence ID" value="KAL0957164.1"/>
    <property type="molecule type" value="Genomic_DNA"/>
</dbReference>
<organism evidence="1 2">
    <name type="scientific">Hohenbuehelia grisea</name>
    <dbReference type="NCBI Taxonomy" id="104357"/>
    <lineage>
        <taxon>Eukaryota</taxon>
        <taxon>Fungi</taxon>
        <taxon>Dikarya</taxon>
        <taxon>Basidiomycota</taxon>
        <taxon>Agaricomycotina</taxon>
        <taxon>Agaricomycetes</taxon>
        <taxon>Agaricomycetidae</taxon>
        <taxon>Agaricales</taxon>
        <taxon>Pleurotineae</taxon>
        <taxon>Pleurotaceae</taxon>
        <taxon>Hohenbuehelia</taxon>
    </lineage>
</organism>
<accession>A0ABR3JMX3</accession>
<name>A0ABR3JMX3_9AGAR</name>
<protein>
    <submittedName>
        <fullName evidence="1">Uncharacterized protein</fullName>
    </submittedName>
</protein>
<sequence>MLPSPPSRRRDCFLVLKDIIENPEMLAGIRLRRSSKFPMLVALEFYDFELTQPTYQRIFDVFPGITTFSIFQSTSQEPFILSLFIKATQTLMIRQPWPALHTLALVYDVEQEDRVRAAVEARKVVTHHFRLLRLFTSEVSVTFDPPFAREVEIATTVAVWPDGLGYPEEEDFLFE</sequence>
<evidence type="ECO:0000313" key="1">
    <source>
        <dbReference type="EMBL" id="KAL0957164.1"/>
    </source>
</evidence>
<keyword evidence="2" id="KW-1185">Reference proteome</keyword>
<proteinExistence type="predicted"/>
<reference evidence="2" key="1">
    <citation type="submission" date="2024-06" db="EMBL/GenBank/DDBJ databases">
        <title>Multi-omics analyses provide insights into the biosynthesis of the anticancer antibiotic pleurotin in Hohenbuehelia grisea.</title>
        <authorList>
            <person name="Weaver J.A."/>
            <person name="Alberti F."/>
        </authorList>
    </citation>
    <scope>NUCLEOTIDE SEQUENCE [LARGE SCALE GENOMIC DNA]</scope>
    <source>
        <strain evidence="2">T-177</strain>
    </source>
</reference>